<protein>
    <submittedName>
        <fullName evidence="2">Uncharacterized protein</fullName>
    </submittedName>
</protein>
<feature type="compositionally biased region" description="Acidic residues" evidence="1">
    <location>
        <begin position="139"/>
        <end position="151"/>
    </location>
</feature>
<reference evidence="2 3" key="1">
    <citation type="submission" date="2020-07" db="EMBL/GenBank/DDBJ databases">
        <title>Genomic Encyclopedia of Type Strains, Phase IV (KMG-IV): sequencing the most valuable type-strain genomes for metagenomic binning, comparative biology and taxonomic classification.</title>
        <authorList>
            <person name="Goeker M."/>
        </authorList>
    </citation>
    <scope>NUCLEOTIDE SEQUENCE [LARGE SCALE GENOMIC DNA]</scope>
    <source>
        <strain evidence="2 3">DSM 45533</strain>
    </source>
</reference>
<feature type="region of interest" description="Disordered" evidence="1">
    <location>
        <begin position="115"/>
        <end position="177"/>
    </location>
</feature>
<name>A0A7W0HP09_9ACTN</name>
<evidence type="ECO:0000313" key="3">
    <source>
        <dbReference type="Proteomes" id="UP000530928"/>
    </source>
</evidence>
<evidence type="ECO:0000256" key="1">
    <source>
        <dbReference type="SAM" id="MobiDB-lite"/>
    </source>
</evidence>
<organism evidence="2 3">
    <name type="scientific">Nonomuraea soli</name>
    <dbReference type="NCBI Taxonomy" id="1032476"/>
    <lineage>
        <taxon>Bacteria</taxon>
        <taxon>Bacillati</taxon>
        <taxon>Actinomycetota</taxon>
        <taxon>Actinomycetes</taxon>
        <taxon>Streptosporangiales</taxon>
        <taxon>Streptosporangiaceae</taxon>
        <taxon>Nonomuraea</taxon>
    </lineage>
</organism>
<evidence type="ECO:0000313" key="2">
    <source>
        <dbReference type="EMBL" id="MBA2890378.1"/>
    </source>
</evidence>
<keyword evidence="3" id="KW-1185">Reference proteome</keyword>
<dbReference type="Proteomes" id="UP000530928">
    <property type="component" value="Unassembled WGS sequence"/>
</dbReference>
<sequence>MPGEDLLGEYGQRVAELSAVVHEARPAVELATRGLRDVLKLEAWREFTGPGGELVEHDDFVEFVTADPPRGLGVTLGLVRGLAATDQAVAARLEQTLRALPPGALPGVEEVVWEPADEETPDEETPDEETPDKGPLGEEAPDGESFDEERPEEPVAIEAESPRQPEEPEPAAPKETPALRRLREEAPALHHQVLAGELSTHAAMVAAGFRARTISVPVSRPESAAKALRKNLSREQLVELVTLLSEDL</sequence>
<comment type="caution">
    <text evidence="2">The sequence shown here is derived from an EMBL/GenBank/DDBJ whole genome shotgun (WGS) entry which is preliminary data.</text>
</comment>
<dbReference type="AlphaFoldDB" id="A0A7W0HP09"/>
<dbReference type="EMBL" id="JACDUR010000002">
    <property type="protein sequence ID" value="MBA2890378.1"/>
    <property type="molecule type" value="Genomic_DNA"/>
</dbReference>
<feature type="compositionally biased region" description="Acidic residues" evidence="1">
    <location>
        <begin position="115"/>
        <end position="130"/>
    </location>
</feature>
<accession>A0A7W0HP09</accession>
<dbReference type="RefSeq" id="WP_181609204.1">
    <property type="nucleotide sequence ID" value="NZ_BAABAM010000006.1"/>
</dbReference>
<proteinExistence type="predicted"/>
<gene>
    <name evidence="2" type="ORF">HNR30_001719</name>
</gene>